<proteinExistence type="predicted"/>
<protein>
    <submittedName>
        <fullName evidence="1">Uncharacterized protein</fullName>
    </submittedName>
</protein>
<organism evidence="1 2">
    <name type="scientific">Methanoculleus bourgensis</name>
    <dbReference type="NCBI Taxonomy" id="83986"/>
    <lineage>
        <taxon>Archaea</taxon>
        <taxon>Methanobacteriati</taxon>
        <taxon>Methanobacteriota</taxon>
        <taxon>Stenosarchaea group</taxon>
        <taxon>Methanomicrobia</taxon>
        <taxon>Methanomicrobiales</taxon>
        <taxon>Methanomicrobiaceae</taxon>
        <taxon>Methanoculleus</taxon>
    </lineage>
</organism>
<dbReference type="KEGG" id="mema:MMAB1_3229"/>
<evidence type="ECO:0000313" key="1">
    <source>
        <dbReference type="EMBL" id="CVK34442.1"/>
    </source>
</evidence>
<dbReference type="Proteomes" id="UP000069850">
    <property type="component" value="Chromosome 1"/>
</dbReference>
<name>A0A0X8XZ75_9EURY</name>
<dbReference type="OMA" id="EIFCVEC"/>
<accession>A0A0X8XZ75</accession>
<sequence length="179" mass="20723">MGFFGKVGDFLNKVDETISSDPHIIGKRFEDHVESLFSTKWFTVVEKTHSAKVNQQRYVESSLNPDLIFRYNGPGGGTFAVECKYRSPASFNKKGMLELFKPGQLERYRKFSVQRNVPVFVIIELDAYAELDDGTMEDGPFMFNIPLSEIRYDALYPSVLEKYERPFNKPFFWKGGQLY</sequence>
<dbReference type="AlphaFoldDB" id="A0A0X8XZ75"/>
<gene>
    <name evidence="1" type="ORF">MMAB1_3229</name>
</gene>
<reference evidence="1 2" key="1">
    <citation type="submission" date="2016-01" db="EMBL/GenBank/DDBJ databases">
        <authorList>
            <person name="Manzoor S."/>
        </authorList>
    </citation>
    <scope>NUCLEOTIDE SEQUENCE [LARGE SCALE GENOMIC DNA]</scope>
    <source>
        <strain evidence="1">Methanoculleus sp MAB1</strain>
    </source>
</reference>
<dbReference type="EMBL" id="LT158599">
    <property type="protein sequence ID" value="CVK34442.1"/>
    <property type="molecule type" value="Genomic_DNA"/>
</dbReference>
<evidence type="ECO:0000313" key="2">
    <source>
        <dbReference type="Proteomes" id="UP000069850"/>
    </source>
</evidence>